<evidence type="ECO:0000256" key="3">
    <source>
        <dbReference type="ARBA" id="ARBA00023163"/>
    </source>
</evidence>
<dbReference type="EMBL" id="SJSM01000001">
    <property type="protein sequence ID" value="TCC99553.1"/>
    <property type="molecule type" value="Genomic_DNA"/>
</dbReference>
<gene>
    <name evidence="5" type="ORF">EZ444_02440</name>
</gene>
<evidence type="ECO:0000259" key="4">
    <source>
        <dbReference type="PROSITE" id="PS01124"/>
    </source>
</evidence>
<comment type="caution">
    <text evidence="5">The sequence shown here is derived from an EMBL/GenBank/DDBJ whole genome shotgun (WGS) entry which is preliminary data.</text>
</comment>
<dbReference type="PANTHER" id="PTHR43280">
    <property type="entry name" value="ARAC-FAMILY TRANSCRIPTIONAL REGULATOR"/>
    <property type="match status" value="1"/>
</dbReference>
<evidence type="ECO:0000313" key="6">
    <source>
        <dbReference type="Proteomes" id="UP000291117"/>
    </source>
</evidence>
<dbReference type="InterPro" id="IPR009057">
    <property type="entry name" value="Homeodomain-like_sf"/>
</dbReference>
<dbReference type="PANTHER" id="PTHR43280:SF2">
    <property type="entry name" value="HTH-TYPE TRANSCRIPTIONAL REGULATOR EXSA"/>
    <property type="match status" value="1"/>
</dbReference>
<dbReference type="GO" id="GO:0003700">
    <property type="term" value="F:DNA-binding transcription factor activity"/>
    <property type="evidence" value="ECO:0007669"/>
    <property type="project" value="InterPro"/>
</dbReference>
<keyword evidence="3" id="KW-0804">Transcription</keyword>
<feature type="domain" description="HTH araC/xylS-type" evidence="4">
    <location>
        <begin position="227"/>
        <end position="327"/>
    </location>
</feature>
<evidence type="ECO:0000313" key="5">
    <source>
        <dbReference type="EMBL" id="TCC99553.1"/>
    </source>
</evidence>
<keyword evidence="2" id="KW-0238">DNA-binding</keyword>
<evidence type="ECO:0000256" key="1">
    <source>
        <dbReference type="ARBA" id="ARBA00023015"/>
    </source>
</evidence>
<organism evidence="5 6">
    <name type="scientific">Pedobacter hiemivivus</name>
    <dbReference type="NCBI Taxonomy" id="2530454"/>
    <lineage>
        <taxon>Bacteria</taxon>
        <taxon>Pseudomonadati</taxon>
        <taxon>Bacteroidota</taxon>
        <taxon>Sphingobacteriia</taxon>
        <taxon>Sphingobacteriales</taxon>
        <taxon>Sphingobacteriaceae</taxon>
        <taxon>Pedobacter</taxon>
    </lineage>
</organism>
<evidence type="ECO:0000256" key="2">
    <source>
        <dbReference type="ARBA" id="ARBA00023125"/>
    </source>
</evidence>
<keyword evidence="6" id="KW-1185">Reference proteome</keyword>
<dbReference type="SMART" id="SM00342">
    <property type="entry name" value="HTH_ARAC"/>
    <property type="match status" value="1"/>
</dbReference>
<dbReference type="Proteomes" id="UP000291117">
    <property type="component" value="Unassembled WGS sequence"/>
</dbReference>
<dbReference type="PROSITE" id="PS00041">
    <property type="entry name" value="HTH_ARAC_FAMILY_1"/>
    <property type="match status" value="1"/>
</dbReference>
<dbReference type="AlphaFoldDB" id="A0A4R0NJS1"/>
<keyword evidence="1" id="KW-0805">Transcription regulation</keyword>
<dbReference type="InterPro" id="IPR018062">
    <property type="entry name" value="HTH_AraC-typ_CS"/>
</dbReference>
<dbReference type="Gene3D" id="1.10.10.60">
    <property type="entry name" value="Homeodomain-like"/>
    <property type="match status" value="1"/>
</dbReference>
<dbReference type="PROSITE" id="PS01124">
    <property type="entry name" value="HTH_ARAC_FAMILY_2"/>
    <property type="match status" value="1"/>
</dbReference>
<sequence length="327" mass="38342">MQSHLMFNMVTAVTDILSTGHLPHFCSWPIQYALAHLITVPEGQILRQSHSHYLVHIEMFEYVLEKEITINFAQTNRSIFMFAMFEGYSALYDQKDNLITKAKNGSCHLGYHDEGNYHVKLPPGTHKFLLLNLRPDWFLHETKNLHQFKTLITNYTTKKDLAFALPNCRLTKQVNNRLKEMLLQAKVNPHDLYMTIKRVLTQLIDQYHNMLMEHNYTTNALHEIKAMDIKDFIKENFRNKVLNNVPELARHFAVSESTFQQLARVAFGKPFREHLISVRMEYALHILTTTNKPIHEIADLAGYNDPCYFSRAFKKHYQKSPDHLRNS</sequence>
<reference evidence="5 6" key="1">
    <citation type="submission" date="2019-02" db="EMBL/GenBank/DDBJ databases">
        <title>Pedobacter sp. RP-3-8 sp. nov., isolated from Arctic soil.</title>
        <authorList>
            <person name="Dahal R.H."/>
        </authorList>
    </citation>
    <scope>NUCLEOTIDE SEQUENCE [LARGE SCALE GENOMIC DNA]</scope>
    <source>
        <strain evidence="5 6">RP-3-8</strain>
    </source>
</reference>
<dbReference type="RefSeq" id="WP_131606871.1">
    <property type="nucleotide sequence ID" value="NZ_SJSM01000001.1"/>
</dbReference>
<dbReference type="SUPFAM" id="SSF46689">
    <property type="entry name" value="Homeodomain-like"/>
    <property type="match status" value="1"/>
</dbReference>
<accession>A0A4R0NJS1</accession>
<dbReference type="GO" id="GO:0043565">
    <property type="term" value="F:sequence-specific DNA binding"/>
    <property type="evidence" value="ECO:0007669"/>
    <property type="project" value="InterPro"/>
</dbReference>
<proteinExistence type="predicted"/>
<protein>
    <submittedName>
        <fullName evidence="5">AraC family transcriptional regulator</fullName>
    </submittedName>
</protein>
<dbReference type="Pfam" id="PF12833">
    <property type="entry name" value="HTH_18"/>
    <property type="match status" value="1"/>
</dbReference>
<name>A0A4R0NJS1_9SPHI</name>
<dbReference type="InterPro" id="IPR018060">
    <property type="entry name" value="HTH_AraC"/>
</dbReference>
<dbReference type="OrthoDB" id="772848at2"/>